<sequence>MQLHEAIDLKEAYSVSGANKAVQEGWKLLAIAPGANGVTYVLGKAAEKEKPKLPTADEIARANNRG</sequence>
<dbReference type="Proteomes" id="UP000381378">
    <property type="component" value="Unassembled WGS sequence"/>
</dbReference>
<dbReference type="OrthoDB" id="7007356at2"/>
<evidence type="ECO:0000313" key="2">
    <source>
        <dbReference type="Proteomes" id="UP000381378"/>
    </source>
</evidence>
<reference evidence="1 2" key="1">
    <citation type="submission" date="2019-09" db="EMBL/GenBank/DDBJ databases">
        <authorList>
            <person name="Chandra G."/>
            <person name="Truman W A."/>
        </authorList>
    </citation>
    <scope>NUCLEOTIDE SEQUENCE [LARGE SCALE GENOMIC DNA]</scope>
    <source>
        <strain evidence="1">PS928</strain>
    </source>
</reference>
<accession>A0A5E7VUL8</accession>
<organism evidence="1 2">
    <name type="scientific">Pseudomonas fluorescens</name>
    <dbReference type="NCBI Taxonomy" id="294"/>
    <lineage>
        <taxon>Bacteria</taxon>
        <taxon>Pseudomonadati</taxon>
        <taxon>Pseudomonadota</taxon>
        <taxon>Gammaproteobacteria</taxon>
        <taxon>Pseudomonadales</taxon>
        <taxon>Pseudomonadaceae</taxon>
        <taxon>Pseudomonas</taxon>
    </lineage>
</organism>
<evidence type="ECO:0000313" key="1">
    <source>
        <dbReference type="EMBL" id="VVQ26374.1"/>
    </source>
</evidence>
<dbReference type="EMBL" id="CABVJF010000045">
    <property type="protein sequence ID" value="VVQ26374.1"/>
    <property type="molecule type" value="Genomic_DNA"/>
</dbReference>
<proteinExistence type="predicted"/>
<dbReference type="RefSeq" id="WP_138967912.1">
    <property type="nucleotide sequence ID" value="NZ_CABVJF010000045.1"/>
</dbReference>
<protein>
    <submittedName>
        <fullName evidence="1">Uncharacterized protein</fullName>
    </submittedName>
</protein>
<dbReference type="AlphaFoldDB" id="A0A5E7VUL8"/>
<name>A0A5E7VUL8_PSEFL</name>
<gene>
    <name evidence="1" type="ORF">PS928_06536</name>
</gene>